<keyword evidence="2" id="KW-1185">Reference proteome</keyword>
<dbReference type="PANTHER" id="PTHR47510">
    <property type="entry name" value="REVERSE TRANSCRIPTASE DOMAIN-CONTAINING PROTEIN"/>
    <property type="match status" value="1"/>
</dbReference>
<evidence type="ECO:0000313" key="2">
    <source>
        <dbReference type="Proteomes" id="UP000596742"/>
    </source>
</evidence>
<evidence type="ECO:0000313" key="1">
    <source>
        <dbReference type="EMBL" id="VDI38987.1"/>
    </source>
</evidence>
<sequence length="357" mass="41313">MFLQDLSNQPFDIIQEINDPNEAMDMWYYLLVNVLDKHAPVVTRRVKNKYQSEWYTNEIGKSKFQRDYFHKKKDTENYKKYRNKTSELIRSAKAKYFMDAIDKDKNCKILWRHLKDMNSTTKQEIDILTHEGKVLINKNDIAICLNDHFSTVGEKLISNPHKSFKSEKIINYVNSKIIDDTKFSLYTVTNDEVLQGLKNIDITKSTGTDGVGPRVLKLSRAIRNINVVVSTGADDIAILASKEHDVQALLDIVHDMTNKDFVSIYPTQSDIMPLTKVQQEQNVYLGHNNIDEKKEVKHHGVIRFIKNKVNIKDRIKVAQHTIYAMLRPRLSARKGMSLIISAKTQGKLTPLYDIEKL</sequence>
<organism evidence="1 2">
    <name type="scientific">Mytilus galloprovincialis</name>
    <name type="common">Mediterranean mussel</name>
    <dbReference type="NCBI Taxonomy" id="29158"/>
    <lineage>
        <taxon>Eukaryota</taxon>
        <taxon>Metazoa</taxon>
        <taxon>Spiralia</taxon>
        <taxon>Lophotrochozoa</taxon>
        <taxon>Mollusca</taxon>
        <taxon>Bivalvia</taxon>
        <taxon>Autobranchia</taxon>
        <taxon>Pteriomorphia</taxon>
        <taxon>Mytilida</taxon>
        <taxon>Mytiloidea</taxon>
        <taxon>Mytilidae</taxon>
        <taxon>Mytilinae</taxon>
        <taxon>Mytilus</taxon>
    </lineage>
</organism>
<reference evidence="1" key="1">
    <citation type="submission" date="2018-11" db="EMBL/GenBank/DDBJ databases">
        <authorList>
            <person name="Alioto T."/>
            <person name="Alioto T."/>
        </authorList>
    </citation>
    <scope>NUCLEOTIDE SEQUENCE</scope>
</reference>
<dbReference type="OrthoDB" id="5987769at2759"/>
<accession>A0A8B6ERY6</accession>
<proteinExistence type="predicted"/>
<dbReference type="EMBL" id="UYJE01005645">
    <property type="protein sequence ID" value="VDI38987.1"/>
    <property type="molecule type" value="Genomic_DNA"/>
</dbReference>
<dbReference type="PANTHER" id="PTHR47510:SF3">
    <property type="entry name" value="ENDO_EXONUCLEASE_PHOSPHATASE DOMAIN-CONTAINING PROTEIN"/>
    <property type="match status" value="1"/>
</dbReference>
<name>A0A8B6ERY6_MYTGA</name>
<gene>
    <name evidence="1" type="ORF">MGAL_10B028390</name>
</gene>
<protein>
    <submittedName>
        <fullName evidence="1">Uncharacterized protein</fullName>
    </submittedName>
</protein>
<comment type="caution">
    <text evidence="1">The sequence shown here is derived from an EMBL/GenBank/DDBJ whole genome shotgun (WGS) entry which is preliminary data.</text>
</comment>
<dbReference type="Proteomes" id="UP000596742">
    <property type="component" value="Unassembled WGS sequence"/>
</dbReference>
<dbReference type="AlphaFoldDB" id="A0A8B6ERY6"/>